<dbReference type="RefSeq" id="WP_340523327.1">
    <property type="nucleotide sequence ID" value="NZ_JBBLXS010000109.1"/>
</dbReference>
<reference evidence="1 2" key="1">
    <citation type="journal article" date="2020" name="Harmful Algae">
        <title>Molecular and morphological characterization of a novel dihydroanatoxin-a producing Microcoleus species (cyanobacteria) from the Russian River, California, USA.</title>
        <authorList>
            <person name="Conklin K.Y."/>
            <person name="Stancheva R."/>
            <person name="Otten T.G."/>
            <person name="Fadness R."/>
            <person name="Boyer G.L."/>
            <person name="Read B."/>
            <person name="Zhang X."/>
            <person name="Sheath R.G."/>
        </authorList>
    </citation>
    <scope>NUCLEOTIDE SEQUENCE [LARGE SCALE GENOMIC DNA]</scope>
    <source>
        <strain evidence="1 2">PTRS2</strain>
    </source>
</reference>
<evidence type="ECO:0000313" key="1">
    <source>
        <dbReference type="EMBL" id="MEK0185294.1"/>
    </source>
</evidence>
<comment type="caution">
    <text evidence="1">The sequence shown here is derived from an EMBL/GenBank/DDBJ whole genome shotgun (WGS) entry which is preliminary data.</text>
</comment>
<dbReference type="EMBL" id="JBBLXS010000109">
    <property type="protein sequence ID" value="MEK0185294.1"/>
    <property type="molecule type" value="Genomic_DNA"/>
</dbReference>
<sequence length="108" mass="11792">MSQAYGGSLFAQDEMQVAEHPALSSLREALLDSKIKPLTVESQKPTPILIRGVERRCAISTDRNSEQGRPFGLYGNNFGVATSDAIEQATKPLNPPTITNISFDRKDS</sequence>
<keyword evidence="2" id="KW-1185">Reference proteome</keyword>
<protein>
    <submittedName>
        <fullName evidence="1">Uncharacterized protein</fullName>
    </submittedName>
</protein>
<organism evidence="1 2">
    <name type="scientific">Microcoleus anatoxicus PTRS2</name>
    <dbReference type="NCBI Taxonomy" id="2705321"/>
    <lineage>
        <taxon>Bacteria</taxon>
        <taxon>Bacillati</taxon>
        <taxon>Cyanobacteriota</taxon>
        <taxon>Cyanophyceae</taxon>
        <taxon>Oscillatoriophycideae</taxon>
        <taxon>Oscillatoriales</taxon>
        <taxon>Microcoleaceae</taxon>
        <taxon>Microcoleus</taxon>
        <taxon>Microcoleus anatoxicus</taxon>
    </lineage>
</organism>
<dbReference type="Proteomes" id="UP001384579">
    <property type="component" value="Unassembled WGS sequence"/>
</dbReference>
<proteinExistence type="predicted"/>
<evidence type="ECO:0000313" key="2">
    <source>
        <dbReference type="Proteomes" id="UP001384579"/>
    </source>
</evidence>
<name>A0ABU8YLQ8_9CYAN</name>
<accession>A0ABU8YLQ8</accession>
<gene>
    <name evidence="1" type="ORF">WMG39_10520</name>
</gene>